<dbReference type="SUPFAM" id="SSF53098">
    <property type="entry name" value="Ribonuclease H-like"/>
    <property type="match status" value="1"/>
</dbReference>
<dbReference type="InterPro" id="IPR044730">
    <property type="entry name" value="RNase_H-like_dom_plant"/>
</dbReference>
<dbReference type="EMBL" id="JANJYJ010000004">
    <property type="protein sequence ID" value="KAK3219107.1"/>
    <property type="molecule type" value="Genomic_DNA"/>
</dbReference>
<sequence>MTAEIISDSLSVVVGNGKLASFWKDLKVAGVLLAEAFPRIHRSQGCKFGRWIADEWHWKVETRRPVLGWEEEVWLNFSIEVEKCKSTCLNWWDISACMPYKLNDWMEEWLNLCCEVKSSRAWMIVFHAICRSIWEFRNNVVFNQDALKFKVDGSSRGNPALAGIGGILLNHVYATLCMFSSFLEAGISSSFAEISAILEACELCEKVSHTAVKCIIIESDSKSAVSWVNGDAGFGNVRSMNMILDIREILSRNESKILVQFVPRSGNVSANLLAKLGFLCGLNQEVWSC</sequence>
<dbReference type="Pfam" id="PF13456">
    <property type="entry name" value="RVT_3"/>
    <property type="match status" value="1"/>
</dbReference>
<proteinExistence type="predicted"/>
<comment type="caution">
    <text evidence="2">The sequence shown here is derived from an EMBL/GenBank/DDBJ whole genome shotgun (WGS) entry which is preliminary data.</text>
</comment>
<gene>
    <name evidence="2" type="ORF">Dsin_013077</name>
</gene>
<keyword evidence="3" id="KW-1185">Reference proteome</keyword>
<dbReference type="AlphaFoldDB" id="A0AAE0AJC5"/>
<feature type="domain" description="RNase H type-1" evidence="1">
    <location>
        <begin position="151"/>
        <end position="276"/>
    </location>
</feature>
<dbReference type="Proteomes" id="UP001281410">
    <property type="component" value="Unassembled WGS sequence"/>
</dbReference>
<dbReference type="InterPro" id="IPR012337">
    <property type="entry name" value="RNaseH-like_sf"/>
</dbReference>
<dbReference type="PANTHER" id="PTHR47723">
    <property type="entry name" value="OS05G0353850 PROTEIN"/>
    <property type="match status" value="1"/>
</dbReference>
<protein>
    <recommendedName>
        <fullName evidence="1">RNase H type-1 domain-containing protein</fullName>
    </recommendedName>
</protein>
<dbReference type="Gene3D" id="3.30.420.10">
    <property type="entry name" value="Ribonuclease H-like superfamily/Ribonuclease H"/>
    <property type="match status" value="1"/>
</dbReference>
<evidence type="ECO:0000313" key="3">
    <source>
        <dbReference type="Proteomes" id="UP001281410"/>
    </source>
</evidence>
<evidence type="ECO:0000259" key="1">
    <source>
        <dbReference type="Pfam" id="PF13456"/>
    </source>
</evidence>
<accession>A0AAE0AJC5</accession>
<dbReference type="InterPro" id="IPR036397">
    <property type="entry name" value="RNaseH_sf"/>
</dbReference>
<dbReference type="InterPro" id="IPR053151">
    <property type="entry name" value="RNase_H-like"/>
</dbReference>
<organism evidence="2 3">
    <name type="scientific">Dipteronia sinensis</name>
    <dbReference type="NCBI Taxonomy" id="43782"/>
    <lineage>
        <taxon>Eukaryota</taxon>
        <taxon>Viridiplantae</taxon>
        <taxon>Streptophyta</taxon>
        <taxon>Embryophyta</taxon>
        <taxon>Tracheophyta</taxon>
        <taxon>Spermatophyta</taxon>
        <taxon>Magnoliopsida</taxon>
        <taxon>eudicotyledons</taxon>
        <taxon>Gunneridae</taxon>
        <taxon>Pentapetalae</taxon>
        <taxon>rosids</taxon>
        <taxon>malvids</taxon>
        <taxon>Sapindales</taxon>
        <taxon>Sapindaceae</taxon>
        <taxon>Hippocastanoideae</taxon>
        <taxon>Acereae</taxon>
        <taxon>Dipteronia</taxon>
    </lineage>
</organism>
<dbReference type="PANTHER" id="PTHR47723:SF22">
    <property type="entry name" value="RNASE H TYPE-1 DOMAIN-CONTAINING PROTEIN"/>
    <property type="match status" value="1"/>
</dbReference>
<name>A0AAE0AJC5_9ROSI</name>
<reference evidence="2" key="1">
    <citation type="journal article" date="2023" name="Plant J.">
        <title>Genome sequences and population genomics provide insights into the demographic history, inbreeding, and mutation load of two 'living fossil' tree species of Dipteronia.</title>
        <authorList>
            <person name="Feng Y."/>
            <person name="Comes H.P."/>
            <person name="Chen J."/>
            <person name="Zhu S."/>
            <person name="Lu R."/>
            <person name="Zhang X."/>
            <person name="Li P."/>
            <person name="Qiu J."/>
            <person name="Olsen K.M."/>
            <person name="Qiu Y."/>
        </authorList>
    </citation>
    <scope>NUCLEOTIDE SEQUENCE</scope>
    <source>
        <strain evidence="2">NBL</strain>
    </source>
</reference>
<dbReference type="InterPro" id="IPR002156">
    <property type="entry name" value="RNaseH_domain"/>
</dbReference>
<dbReference type="GO" id="GO:0003676">
    <property type="term" value="F:nucleic acid binding"/>
    <property type="evidence" value="ECO:0007669"/>
    <property type="project" value="InterPro"/>
</dbReference>
<evidence type="ECO:0000313" key="2">
    <source>
        <dbReference type="EMBL" id="KAK3219107.1"/>
    </source>
</evidence>
<dbReference type="CDD" id="cd06222">
    <property type="entry name" value="RNase_H_like"/>
    <property type="match status" value="1"/>
</dbReference>
<dbReference type="GO" id="GO:0004523">
    <property type="term" value="F:RNA-DNA hybrid ribonuclease activity"/>
    <property type="evidence" value="ECO:0007669"/>
    <property type="project" value="InterPro"/>
</dbReference>